<protein>
    <submittedName>
        <fullName evidence="2">Uncharacterized protein</fullName>
    </submittedName>
</protein>
<feature type="region of interest" description="Disordered" evidence="1">
    <location>
        <begin position="1"/>
        <end position="44"/>
    </location>
</feature>
<accession>A0A815ZK49</accession>
<dbReference type="Proteomes" id="UP000681967">
    <property type="component" value="Unassembled WGS sequence"/>
</dbReference>
<evidence type="ECO:0000313" key="4">
    <source>
        <dbReference type="Proteomes" id="UP000663855"/>
    </source>
</evidence>
<organism evidence="2 4">
    <name type="scientific">Rotaria magnacalcarata</name>
    <dbReference type="NCBI Taxonomy" id="392030"/>
    <lineage>
        <taxon>Eukaryota</taxon>
        <taxon>Metazoa</taxon>
        <taxon>Spiralia</taxon>
        <taxon>Gnathifera</taxon>
        <taxon>Rotifera</taxon>
        <taxon>Eurotatoria</taxon>
        <taxon>Bdelloidea</taxon>
        <taxon>Philodinida</taxon>
        <taxon>Philodinidae</taxon>
        <taxon>Rotaria</taxon>
    </lineage>
</organism>
<evidence type="ECO:0000313" key="3">
    <source>
        <dbReference type="EMBL" id="CAF5169268.1"/>
    </source>
</evidence>
<evidence type="ECO:0000256" key="1">
    <source>
        <dbReference type="SAM" id="MobiDB-lite"/>
    </source>
</evidence>
<name>A0A815ZK49_9BILA</name>
<sequence>MQDMLPHIGEIKYKPGKENNDADYKTRQDDQDRDEKEEWPRGTVTWDDDVIATVNTRSKTKQQQQPLLPTTDTVVLNTQIKTNASTKPIPATTTPIDLTHDRIRQAHTEKKRRIKNDLRVY</sequence>
<evidence type="ECO:0000313" key="2">
    <source>
        <dbReference type="EMBL" id="CAF1583842.1"/>
    </source>
</evidence>
<gene>
    <name evidence="3" type="ORF">BYL167_LOCUS76851</name>
    <name evidence="2" type="ORF">CJN711_LOCUS33277</name>
</gene>
<feature type="compositionally biased region" description="Basic and acidic residues" evidence="1">
    <location>
        <begin position="9"/>
        <end position="40"/>
    </location>
</feature>
<dbReference type="EMBL" id="CAJNOV010016076">
    <property type="protein sequence ID" value="CAF1583842.1"/>
    <property type="molecule type" value="Genomic_DNA"/>
</dbReference>
<comment type="caution">
    <text evidence="2">The sequence shown here is derived from an EMBL/GenBank/DDBJ whole genome shotgun (WGS) entry which is preliminary data.</text>
</comment>
<dbReference type="AlphaFoldDB" id="A0A815ZK49"/>
<reference evidence="2" key="1">
    <citation type="submission" date="2021-02" db="EMBL/GenBank/DDBJ databases">
        <authorList>
            <person name="Nowell W R."/>
        </authorList>
    </citation>
    <scope>NUCLEOTIDE SEQUENCE</scope>
</reference>
<proteinExistence type="predicted"/>
<dbReference type="Proteomes" id="UP000663855">
    <property type="component" value="Unassembled WGS sequence"/>
</dbReference>
<dbReference type="EMBL" id="CAJOBH010278347">
    <property type="protein sequence ID" value="CAF5169268.1"/>
    <property type="molecule type" value="Genomic_DNA"/>
</dbReference>